<feature type="transmembrane region" description="Helical" evidence="1">
    <location>
        <begin position="12"/>
        <end position="33"/>
    </location>
</feature>
<sequence length="222" mass="26119">MNTIKTFINNRFKILSIVFVLMSTSLFLLMLRVKLTQSFFYLFLVWNLFLAIIPYAISIIMVHKNISNKLQLFLGFGVWLAFLPNAPYIITDLWHLRLASSDIFWLDIIVVSSFAANGLLLFYLSLHDMLQLLNQYLQKVFFKVLPIILILLSSFGIYLGRFLRYNSWEILSNPKVLFTDTLLIFIKPSEYSEAWLFILIFSLFLYIGYWAFRSLFSTTINQ</sequence>
<keyword evidence="1" id="KW-0472">Membrane</keyword>
<feature type="transmembrane region" description="Helical" evidence="1">
    <location>
        <begin position="39"/>
        <end position="60"/>
    </location>
</feature>
<dbReference type="Pfam" id="PF07099">
    <property type="entry name" value="DUF1361"/>
    <property type="match status" value="1"/>
</dbReference>
<feature type="transmembrane region" description="Helical" evidence="1">
    <location>
        <begin position="72"/>
        <end position="91"/>
    </location>
</feature>
<keyword evidence="1" id="KW-0812">Transmembrane</keyword>
<proteinExistence type="predicted"/>
<organism evidence="2 3">
    <name type="scientific">Microcosmobacter mediterraneus</name>
    <dbReference type="NCBI Taxonomy" id="3075607"/>
    <lineage>
        <taxon>Bacteria</taxon>
        <taxon>Pseudomonadati</taxon>
        <taxon>Bacteroidota</taxon>
        <taxon>Flavobacteriia</taxon>
        <taxon>Flavobacteriales</taxon>
        <taxon>Flavobacteriaceae</taxon>
        <taxon>Microcosmobacter</taxon>
    </lineage>
</organism>
<dbReference type="InterPro" id="IPR009793">
    <property type="entry name" value="DUF1361"/>
</dbReference>
<feature type="transmembrane region" description="Helical" evidence="1">
    <location>
        <begin position="194"/>
        <end position="212"/>
    </location>
</feature>
<protein>
    <submittedName>
        <fullName evidence="2">DUF1361 domain-containing protein</fullName>
    </submittedName>
</protein>
<accession>A0ABU2YMU8</accession>
<dbReference type="EMBL" id="JAVRIA010000006">
    <property type="protein sequence ID" value="MDT0559211.1"/>
    <property type="molecule type" value="Genomic_DNA"/>
</dbReference>
<keyword evidence="3" id="KW-1185">Reference proteome</keyword>
<name>A0ABU2YMU8_9FLAO</name>
<evidence type="ECO:0000256" key="1">
    <source>
        <dbReference type="SAM" id="Phobius"/>
    </source>
</evidence>
<keyword evidence="1" id="KW-1133">Transmembrane helix</keyword>
<comment type="caution">
    <text evidence="2">The sequence shown here is derived from an EMBL/GenBank/DDBJ whole genome shotgun (WGS) entry which is preliminary data.</text>
</comment>
<evidence type="ECO:0000313" key="3">
    <source>
        <dbReference type="Proteomes" id="UP001259492"/>
    </source>
</evidence>
<dbReference type="RefSeq" id="WP_311427976.1">
    <property type="nucleotide sequence ID" value="NZ_JAVRIA010000006.1"/>
</dbReference>
<reference evidence="2 3" key="1">
    <citation type="submission" date="2023-09" db="EMBL/GenBank/DDBJ databases">
        <authorList>
            <person name="Rey-Velasco X."/>
        </authorList>
    </citation>
    <scope>NUCLEOTIDE SEQUENCE [LARGE SCALE GENOMIC DNA]</scope>
    <source>
        <strain evidence="2 3">W332</strain>
    </source>
</reference>
<feature type="transmembrane region" description="Helical" evidence="1">
    <location>
        <begin position="103"/>
        <end position="124"/>
    </location>
</feature>
<feature type="transmembrane region" description="Helical" evidence="1">
    <location>
        <begin position="144"/>
        <end position="163"/>
    </location>
</feature>
<gene>
    <name evidence="2" type="ORF">RM697_11150</name>
</gene>
<dbReference type="Proteomes" id="UP001259492">
    <property type="component" value="Unassembled WGS sequence"/>
</dbReference>
<evidence type="ECO:0000313" key="2">
    <source>
        <dbReference type="EMBL" id="MDT0559211.1"/>
    </source>
</evidence>